<dbReference type="InterPro" id="IPR043990">
    <property type="entry name" value="AC_1"/>
</dbReference>
<dbReference type="Proteomes" id="UP000045824">
    <property type="component" value="Unassembled WGS sequence"/>
</dbReference>
<dbReference type="Gene3D" id="2.40.128.130">
    <property type="entry name" value="Autotransporter beta-domain"/>
    <property type="match status" value="1"/>
</dbReference>
<dbReference type="InterPro" id="IPR011050">
    <property type="entry name" value="Pectin_lyase_fold/virulence"/>
</dbReference>
<accession>A0A0T9M104</accession>
<organism evidence="3 4">
    <name type="scientific">Yersinia kristensenii</name>
    <dbReference type="NCBI Taxonomy" id="28152"/>
    <lineage>
        <taxon>Bacteria</taxon>
        <taxon>Pseudomonadati</taxon>
        <taxon>Pseudomonadota</taxon>
        <taxon>Gammaproteobacteria</taxon>
        <taxon>Enterobacterales</taxon>
        <taxon>Yersiniaceae</taxon>
        <taxon>Yersinia</taxon>
    </lineage>
</organism>
<dbReference type="InterPro" id="IPR013425">
    <property type="entry name" value="Autotrns_rpt"/>
</dbReference>
<dbReference type="AlphaFoldDB" id="A0A0T9M104"/>
<gene>
    <name evidence="3" type="primary">aidA-I</name>
    <name evidence="3" type="ORF">ERS008491_03848</name>
</gene>
<dbReference type="SMART" id="SM00869">
    <property type="entry name" value="Autotransporter"/>
    <property type="match status" value="1"/>
</dbReference>
<dbReference type="InterPro" id="IPR036709">
    <property type="entry name" value="Autotransporte_beta_dom_sf"/>
</dbReference>
<dbReference type="NCBIfam" id="TIGR02601">
    <property type="entry name" value="autotrns_rpt"/>
    <property type="match status" value="4"/>
</dbReference>
<dbReference type="NCBIfam" id="TIGR01414">
    <property type="entry name" value="autotrans_barl"/>
    <property type="match status" value="1"/>
</dbReference>
<dbReference type="SUPFAM" id="SSF103515">
    <property type="entry name" value="Autotransporter"/>
    <property type="match status" value="1"/>
</dbReference>
<dbReference type="InterPro" id="IPR050909">
    <property type="entry name" value="Bact_Autotransporter_VF"/>
</dbReference>
<keyword evidence="1" id="KW-0732">Signal</keyword>
<dbReference type="GO" id="GO:0019867">
    <property type="term" value="C:outer membrane"/>
    <property type="evidence" value="ECO:0007669"/>
    <property type="project" value="InterPro"/>
</dbReference>
<proteinExistence type="predicted"/>
<dbReference type="EMBL" id="CPYI01000019">
    <property type="protein sequence ID" value="CNF45199.1"/>
    <property type="molecule type" value="Genomic_DNA"/>
</dbReference>
<evidence type="ECO:0000256" key="1">
    <source>
        <dbReference type="ARBA" id="ARBA00022729"/>
    </source>
</evidence>
<dbReference type="Pfam" id="PF03797">
    <property type="entry name" value="Autotransporter"/>
    <property type="match status" value="1"/>
</dbReference>
<dbReference type="InterPro" id="IPR006315">
    <property type="entry name" value="OM_autotransptr_brl_dom"/>
</dbReference>
<dbReference type="InterPro" id="IPR005546">
    <property type="entry name" value="Autotransporte_beta"/>
</dbReference>
<name>A0A0T9M104_YERKR</name>
<reference evidence="3 4" key="1">
    <citation type="submission" date="2015-03" db="EMBL/GenBank/DDBJ databases">
        <authorList>
            <person name="Murphy D."/>
        </authorList>
    </citation>
    <scope>NUCLEOTIDE SEQUENCE [LARGE SCALE GENOMIC DNA]</scope>
    <source>
        <strain evidence="3 4">FCF326</strain>
    </source>
</reference>
<protein>
    <submittedName>
        <fullName evidence="3">Autotransporter protein</fullName>
    </submittedName>
</protein>
<dbReference type="PANTHER" id="PTHR12338:SF5">
    <property type="entry name" value="ANTIGEN 43-RELATED"/>
    <property type="match status" value="1"/>
</dbReference>
<dbReference type="Pfam" id="PF18883">
    <property type="entry name" value="AC_1"/>
    <property type="match status" value="1"/>
</dbReference>
<evidence type="ECO:0000259" key="2">
    <source>
        <dbReference type="PROSITE" id="PS51208"/>
    </source>
</evidence>
<dbReference type="PROSITE" id="PS51208">
    <property type="entry name" value="AUTOTRANSPORTER"/>
    <property type="match status" value="1"/>
</dbReference>
<dbReference type="InterPro" id="IPR012332">
    <property type="entry name" value="Autotransporter_pectin_lyase_C"/>
</dbReference>
<evidence type="ECO:0000313" key="3">
    <source>
        <dbReference type="EMBL" id="CNF45199.1"/>
    </source>
</evidence>
<dbReference type="SUPFAM" id="SSF51126">
    <property type="entry name" value="Pectin lyase-like"/>
    <property type="match status" value="2"/>
</dbReference>
<dbReference type="Gene3D" id="2.160.20.20">
    <property type="match status" value="2"/>
</dbReference>
<sequence length="817" mass="85356">MSFNRSDALTYSGVISGSGSVVKAGNDVLTLTGNNTFTGDTTISAGTLQVGNGGTTGAMAGNIINNSALSFNRSDALTYDGVISGSGSLNQAAIGVLTLTGDNTFTGGTTISAGTLQIGNGGTTGSVVGDITNNSALSFNRSDALTYSGVISGSGALAKAGTGVLTLTGNNTFTGATTINTGTLQIGNGGTTGSVVGDIINNSVLEFNRRDALAYGGVISGSGSVVQAGNGVLILTGNNAYSGGTVVNSGTLILQGVNAAGTGDITNNDKMHFWDTNGELSHNIYGTGSITFSGNSEVRADAEARVSAVNIDAGSKLTLLDSQAWQAGNGFSNAGTLVLSHQSWLLGNVDNSGVLALSNQQNVASFIDGNLTNHGSLVLNPSSTSAGNNLIINGDYVGGQGSSLSLGAVLADDNSLTDQLTILGNSSGTSTLYMVNEKGYGGQTLQGLKLITVQGTSDAVFTQGNRITAGLYDYSLVKKENDWYLDSYPNQIRPEAASYSANLQAANTLFTLSLHDRAGETQYEDLVTGETRSTSMWMRNEGGRSKVSMTDGQNNTNTNRYVLQLGGDVLQVSSEPLGKFNLGVMAGYANARGQTYNSLKGYSSRNTITGYSTGIYSSWYANDQVKGGLYADSWLQYNWFRNQVNGQEMAEEKYDSQGLTASLETGYDWLVNSWTSAPGIKNTLWLQPHAQAIWMGVKADGHTENQGSYVEGLGNNNVQTKLGLRAYLNGKSELDRNTERKFQPYVEANWVHNTHQYGVRIDGVDDHIKGARNAGELKTGVEAKLTERLSIQGGVSGQIGGNSYSDIAASLGGKFNF</sequence>
<dbReference type="PANTHER" id="PTHR12338">
    <property type="entry name" value="AUTOTRANSPORTER"/>
    <property type="match status" value="1"/>
</dbReference>
<evidence type="ECO:0000313" key="4">
    <source>
        <dbReference type="Proteomes" id="UP000045824"/>
    </source>
</evidence>
<feature type="domain" description="Autotransporter" evidence="2">
    <location>
        <begin position="529"/>
        <end position="817"/>
    </location>
</feature>
<dbReference type="Pfam" id="PF12951">
    <property type="entry name" value="PATR"/>
    <property type="match status" value="4"/>
</dbReference>
<dbReference type="CDD" id="cd01344">
    <property type="entry name" value="PL2_Passenger_AT"/>
    <property type="match status" value="1"/>
</dbReference>